<protein>
    <submittedName>
        <fullName evidence="2">ATP-binding protein</fullName>
    </submittedName>
</protein>
<keyword evidence="3" id="KW-1185">Reference proteome</keyword>
<keyword evidence="2" id="KW-0547">Nucleotide-binding</keyword>
<reference evidence="2 3" key="1">
    <citation type="submission" date="2020-04" db="EMBL/GenBank/DDBJ databases">
        <title>Draft genome of Leeia sp. IMCC25680.</title>
        <authorList>
            <person name="Song J."/>
            <person name="Cho J.-C."/>
        </authorList>
    </citation>
    <scope>NUCLEOTIDE SEQUENCE [LARGE SCALE GENOMIC DNA]</scope>
    <source>
        <strain evidence="2 3">IMCC25680</strain>
    </source>
</reference>
<accession>A0A847SCZ9</accession>
<dbReference type="InterPro" id="IPR027417">
    <property type="entry name" value="P-loop_NTPase"/>
</dbReference>
<dbReference type="Pfam" id="PF13521">
    <property type="entry name" value="AAA_28"/>
    <property type="match status" value="1"/>
</dbReference>
<dbReference type="PANTHER" id="PTHR37512">
    <property type="entry name" value="TRIFUNCTIONAL NAD BIOSYNTHESIS/REGULATOR PROTEIN NADR"/>
    <property type="match status" value="1"/>
</dbReference>
<dbReference type="Proteomes" id="UP000587991">
    <property type="component" value="Unassembled WGS sequence"/>
</dbReference>
<gene>
    <name evidence="2" type="ORF">HF682_01495</name>
</gene>
<dbReference type="PANTHER" id="PTHR37512:SF1">
    <property type="entry name" value="NADR_TTD14 AAA DOMAIN-CONTAINING PROTEIN"/>
    <property type="match status" value="1"/>
</dbReference>
<dbReference type="InterPro" id="IPR038727">
    <property type="entry name" value="NadR/Ttd14_AAA_dom"/>
</dbReference>
<dbReference type="RefSeq" id="WP_168875489.1">
    <property type="nucleotide sequence ID" value="NZ_JABAIM010000001.1"/>
</dbReference>
<proteinExistence type="predicted"/>
<dbReference type="AlphaFoldDB" id="A0A847SCZ9"/>
<comment type="caution">
    <text evidence="2">The sequence shown here is derived from an EMBL/GenBank/DDBJ whole genome shotgun (WGS) entry which is preliminary data.</text>
</comment>
<dbReference type="EMBL" id="JABAIM010000001">
    <property type="protein sequence ID" value="NLR73832.1"/>
    <property type="molecule type" value="Genomic_DNA"/>
</dbReference>
<name>A0A847SCZ9_9NEIS</name>
<dbReference type="Gene3D" id="3.40.50.300">
    <property type="entry name" value="P-loop containing nucleotide triphosphate hydrolases"/>
    <property type="match status" value="1"/>
</dbReference>
<evidence type="ECO:0000259" key="1">
    <source>
        <dbReference type="Pfam" id="PF13521"/>
    </source>
</evidence>
<feature type="domain" description="NadR/Ttd14 AAA" evidence="1">
    <location>
        <begin position="101"/>
        <end position="255"/>
    </location>
</feature>
<organism evidence="2 3">
    <name type="scientific">Leeia aquatica</name>
    <dbReference type="NCBI Taxonomy" id="2725557"/>
    <lineage>
        <taxon>Bacteria</taxon>
        <taxon>Pseudomonadati</taxon>
        <taxon>Pseudomonadota</taxon>
        <taxon>Betaproteobacteria</taxon>
        <taxon>Neisseriales</taxon>
        <taxon>Leeiaceae</taxon>
        <taxon>Leeia</taxon>
    </lineage>
</organism>
<dbReference type="SUPFAM" id="SSF52540">
    <property type="entry name" value="P-loop containing nucleoside triphosphate hydrolases"/>
    <property type="match status" value="1"/>
</dbReference>
<evidence type="ECO:0000313" key="2">
    <source>
        <dbReference type="EMBL" id="NLR73832.1"/>
    </source>
</evidence>
<keyword evidence="2" id="KW-0067">ATP-binding</keyword>
<sequence>MANALRLYRRVALAGCFALERPEHRYQLEVARQLAHEVMLPDAQMGQGAWPDRVHQGRAENCEAWLSAHWQDRARAGRLPFLPLDHGPTGLPPWQGKAPTVVLFGADCTGKSTLTRALADAVGGVAGVEAVRTWFDAYDNQCSAADAKRMAWLQAASNRALAKLAAGRPLFLDTDALASVMWYEHYHGPAPADMLALAQQEKADCYLLLETDIAYQQDHQRAHTDRRELSSPQAVATLQRFGCRFLRVAGQGEQRLMQAKAAVAALHQP</sequence>
<evidence type="ECO:0000313" key="3">
    <source>
        <dbReference type="Proteomes" id="UP000587991"/>
    </source>
</evidence>
<dbReference type="InterPro" id="IPR052735">
    <property type="entry name" value="NAD_biosynth-regulator"/>
</dbReference>
<dbReference type="GO" id="GO:0005524">
    <property type="term" value="F:ATP binding"/>
    <property type="evidence" value="ECO:0007669"/>
    <property type="project" value="UniProtKB-KW"/>
</dbReference>